<dbReference type="EMBL" id="CAFBIX010000026">
    <property type="protein sequence ID" value="CAB4848259.1"/>
    <property type="molecule type" value="Genomic_DNA"/>
</dbReference>
<dbReference type="AlphaFoldDB" id="A0A6J7BWA8"/>
<gene>
    <name evidence="1" type="ORF">UFOPK3278_00764</name>
</gene>
<name>A0A6J7BWA8_9ZZZZ</name>
<reference evidence="1" key="1">
    <citation type="submission" date="2020-05" db="EMBL/GenBank/DDBJ databases">
        <authorList>
            <person name="Chiriac C."/>
            <person name="Salcher M."/>
            <person name="Ghai R."/>
            <person name="Kavagutti S V."/>
        </authorList>
    </citation>
    <scope>NUCLEOTIDE SEQUENCE</scope>
</reference>
<proteinExistence type="predicted"/>
<organism evidence="1">
    <name type="scientific">freshwater metagenome</name>
    <dbReference type="NCBI Taxonomy" id="449393"/>
    <lineage>
        <taxon>unclassified sequences</taxon>
        <taxon>metagenomes</taxon>
        <taxon>ecological metagenomes</taxon>
    </lineage>
</organism>
<sequence length="213" mass="24453">MNYTQLVSEIQNYTENEFTTEVVNTFITQAEQRIYNSVQLPALRKNVTGTTTAGNKYLAMPDNWLATFSLAIINAANEYTYLLNKDVNFIRQSYPDTDSDFYGEPAYYAVFDNVSFIMGPTPDDSYDVELHYFYYPESITTTQSGTTWLGDNFSSTLLYGSLLEAYTYMKGEADVMAQYQKRYDDAMVLLKQLGDGKDRQDAYRSGQVRYPVR</sequence>
<evidence type="ECO:0000313" key="1">
    <source>
        <dbReference type="EMBL" id="CAB4848259.1"/>
    </source>
</evidence>
<dbReference type="Pfam" id="PF24175">
    <property type="entry name" value="SU10_adaptor"/>
    <property type="match status" value="1"/>
</dbReference>
<accession>A0A6J7BWA8</accession>
<protein>
    <submittedName>
        <fullName evidence="1">Unannotated protein</fullName>
    </submittedName>
</protein>
<dbReference type="InterPro" id="IPR056209">
    <property type="entry name" value="SU10_adaptor"/>
</dbReference>